<evidence type="ECO:0000256" key="3">
    <source>
        <dbReference type="ARBA" id="ARBA00022832"/>
    </source>
</evidence>
<proteinExistence type="predicted"/>
<comment type="caution">
    <text evidence="6">The sequence shown here is derived from an EMBL/GenBank/DDBJ whole genome shotgun (WGS) entry which is preliminary data.</text>
</comment>
<feature type="chain" id="PRO_5026206879" description="Thioesterase domain-containing protein" evidence="5">
    <location>
        <begin position="25"/>
        <end position="233"/>
    </location>
</feature>
<accession>A0A6G0XEF0</accession>
<dbReference type="EMBL" id="VJMJ01000072">
    <property type="protein sequence ID" value="KAF0738560.1"/>
    <property type="molecule type" value="Genomic_DNA"/>
</dbReference>
<evidence type="ECO:0000256" key="1">
    <source>
        <dbReference type="ARBA" id="ARBA00022490"/>
    </source>
</evidence>
<keyword evidence="3" id="KW-0276">Fatty acid metabolism</keyword>
<gene>
    <name evidence="6" type="ORF">Ae201684_005611</name>
</gene>
<dbReference type="PANTHER" id="PTHR12418">
    <property type="entry name" value="ACYL-COENZYME A THIOESTERASE THEM4"/>
    <property type="match status" value="1"/>
</dbReference>
<dbReference type="InterPro" id="IPR029069">
    <property type="entry name" value="HotDog_dom_sf"/>
</dbReference>
<dbReference type="AlphaFoldDB" id="A0A6G0XEF0"/>
<feature type="signal peptide" evidence="5">
    <location>
        <begin position="1"/>
        <end position="24"/>
    </location>
</feature>
<evidence type="ECO:0000256" key="2">
    <source>
        <dbReference type="ARBA" id="ARBA00022801"/>
    </source>
</evidence>
<evidence type="ECO:0000256" key="4">
    <source>
        <dbReference type="ARBA" id="ARBA00023098"/>
    </source>
</evidence>
<dbReference type="GO" id="GO:0006631">
    <property type="term" value="P:fatty acid metabolic process"/>
    <property type="evidence" value="ECO:0007669"/>
    <property type="project" value="UniProtKB-KW"/>
</dbReference>
<dbReference type="GO" id="GO:0016787">
    <property type="term" value="F:hydrolase activity"/>
    <property type="evidence" value="ECO:0007669"/>
    <property type="project" value="UniProtKB-KW"/>
</dbReference>
<keyword evidence="2" id="KW-0378">Hydrolase</keyword>
<evidence type="ECO:0000313" key="7">
    <source>
        <dbReference type="Proteomes" id="UP000481153"/>
    </source>
</evidence>
<reference evidence="6 7" key="1">
    <citation type="submission" date="2019-07" db="EMBL/GenBank/DDBJ databases">
        <title>Genomics analysis of Aphanomyces spp. identifies a new class of oomycete effector associated with host adaptation.</title>
        <authorList>
            <person name="Gaulin E."/>
        </authorList>
    </citation>
    <scope>NUCLEOTIDE SEQUENCE [LARGE SCALE GENOMIC DNA]</scope>
    <source>
        <strain evidence="6 7">ATCC 201684</strain>
    </source>
</reference>
<dbReference type="InterPro" id="IPR052365">
    <property type="entry name" value="THEM4/THEM5_acyl-CoA_thioest"/>
</dbReference>
<evidence type="ECO:0008006" key="8">
    <source>
        <dbReference type="Google" id="ProtNLM"/>
    </source>
</evidence>
<evidence type="ECO:0000313" key="6">
    <source>
        <dbReference type="EMBL" id="KAF0738560.1"/>
    </source>
</evidence>
<dbReference type="Gene3D" id="3.10.129.10">
    <property type="entry name" value="Hotdog Thioesterase"/>
    <property type="match status" value="1"/>
</dbReference>
<dbReference type="Proteomes" id="UP000481153">
    <property type="component" value="Unassembled WGS sequence"/>
</dbReference>
<evidence type="ECO:0000256" key="5">
    <source>
        <dbReference type="SAM" id="SignalP"/>
    </source>
</evidence>
<dbReference type="PANTHER" id="PTHR12418:SF19">
    <property type="entry name" value="ACYL-COENZYME A THIOESTERASE THEM4"/>
    <property type="match status" value="1"/>
</dbReference>
<keyword evidence="1" id="KW-0963">Cytoplasm</keyword>
<sequence length="233" mass="26102">MWWSFNHFLIIAHAVMASIRHVQGIVRRFATKATGTPFFSTPSKATHASFLEVPSKIEEIAANSNYVALTKDMIWNNPNFARPRSDVADDFFLPHIHEPGKYEAMQVYGHKDKTHAVAWVHFGRQLGGPKDFTHGGCIATVFDELFITTMIWTANRVGFTGTMTVNYRRLLISGSSALFYIDLEKNEGRKVSLLPHNTSVICGLFQVILKATLQDNDGVEYSNATAVFVTPVH</sequence>
<name>A0A6G0XEF0_9STRA</name>
<keyword evidence="7" id="KW-1185">Reference proteome</keyword>
<keyword evidence="5" id="KW-0732">Signal</keyword>
<keyword evidence="4" id="KW-0443">Lipid metabolism</keyword>
<organism evidence="6 7">
    <name type="scientific">Aphanomyces euteiches</name>
    <dbReference type="NCBI Taxonomy" id="100861"/>
    <lineage>
        <taxon>Eukaryota</taxon>
        <taxon>Sar</taxon>
        <taxon>Stramenopiles</taxon>
        <taxon>Oomycota</taxon>
        <taxon>Saprolegniomycetes</taxon>
        <taxon>Saprolegniales</taxon>
        <taxon>Verrucalvaceae</taxon>
        <taxon>Aphanomyces</taxon>
    </lineage>
</organism>
<dbReference type="SUPFAM" id="SSF54637">
    <property type="entry name" value="Thioesterase/thiol ester dehydrase-isomerase"/>
    <property type="match status" value="1"/>
</dbReference>
<protein>
    <recommendedName>
        <fullName evidence="8">Thioesterase domain-containing protein</fullName>
    </recommendedName>
</protein>
<dbReference type="VEuPathDB" id="FungiDB:AeMF1_014594"/>